<reference evidence="5" key="1">
    <citation type="journal article" date="2019" name="G3 (Bethesda)">
        <title>Genome Assemblies of Two Rare Opportunistic Yeast Pathogens: Diutina rugosa (syn. Candida rugosa) and Trichomonascus ciferrii (syn. Candida ciferrii).</title>
        <authorList>
            <person name="Mixao V."/>
            <person name="Saus E."/>
            <person name="Hansen A.P."/>
            <person name="Lass-Florl C."/>
            <person name="Gabaldon T."/>
        </authorList>
    </citation>
    <scope>NUCLEOTIDE SEQUENCE</scope>
    <source>
        <strain evidence="5">CBS 4856</strain>
    </source>
</reference>
<dbReference type="GO" id="GO:0006364">
    <property type="term" value="P:rRNA processing"/>
    <property type="evidence" value="ECO:0007669"/>
    <property type="project" value="InterPro"/>
</dbReference>
<evidence type="ECO:0000256" key="4">
    <source>
        <dbReference type="SAM" id="MobiDB-lite"/>
    </source>
</evidence>
<feature type="compositionally biased region" description="Acidic residues" evidence="4">
    <location>
        <begin position="459"/>
        <end position="468"/>
    </location>
</feature>
<feature type="compositionally biased region" description="Polar residues" evidence="4">
    <location>
        <begin position="630"/>
        <end position="642"/>
    </location>
</feature>
<feature type="region of interest" description="Disordered" evidence="4">
    <location>
        <begin position="739"/>
        <end position="781"/>
    </location>
</feature>
<feature type="compositionally biased region" description="Acidic residues" evidence="4">
    <location>
        <begin position="392"/>
        <end position="403"/>
    </location>
</feature>
<feature type="compositionally biased region" description="Acidic residues" evidence="4">
    <location>
        <begin position="135"/>
        <end position="171"/>
    </location>
</feature>
<feature type="compositionally biased region" description="Polar residues" evidence="4">
    <location>
        <begin position="577"/>
        <end position="591"/>
    </location>
</feature>
<name>A0A642VAV7_9ASCO</name>
<proteinExistence type="predicted"/>
<sequence length="864" mass="98229">MGKKKGTSKHTNRALNAFDAAVEEEERFGGRAGRNERITLSEEPDSNDELTNGEVAQKDDEEIDSDEALGSDDDNEEFMGRYKSRQEDNSDDDGYDSIDESELLPLSEVWDLNEKREKEEESNDEGTDGLKLRQDDEEESSEEESSSSEDGDDEGESDLSVSEDEDEEIDEDKLSSLRAQIADMTNTEPAKTAGMSRKERLRVNRVAENEFALPTSEQDDLSLADLVSDGTEAKKAATTEQDPLAVPLPKRIQERHDRTAAYGLTKEEVEKWSDTVKKNREAEYLQFPINAPPQVQKNSIYTPMAPSTDLEKNVDQVLKASGAGETETPSTFEELAPAKLSIEEIKKRRNELRLMREIMFRQEQKAKRIKKIKSKSYRKVHKRERERQNQMLEDEEGGSDAEDHDIKRAQERMSLRHKNTGKWAKNMINQGFTKDKETRDELEEMLRRGEDLKKKIEGDDGSDQEQNDDQAFLDNDSEENSEDERTRQSLGKGLLGMKFMRDAEERQRQKNKQDIQALRDAENETGFEELEDGNGVKPNQEINAGRRVFVPGTQDAEDDMVDTLQQAKEDLEEEQQESMSSRISRGFNTLETRQEKTTQKKQNKNSDKNKDKQHAVEEEEEESNPWLAIDSSSQPLESSKSVQVIDKDSTSAQKAQDKIRKQKNKVKGASSTTPDDTIIDMNETLQVVDPLASDEEAEGGDGAGETMVRGRGKLMSFKQKDLVKRAFAGDDVVAEFQEEKRRKVEEEGDQELDVTIPGWGSWGGNGAKPKRKVVKKVEGVKEKKRKDAKLKNVIINERVNKKNNKYTASAVPFPFENREQYERSLRMPVGPEWSSRDTHQRLTKPRVLVKQGTVIDPIKAPFKS</sequence>
<dbReference type="VEuPathDB" id="FungiDB:TRICI_002789"/>
<feature type="compositionally biased region" description="Basic and acidic residues" evidence="4">
    <location>
        <begin position="499"/>
        <end position="522"/>
    </location>
</feature>
<dbReference type="InterPro" id="IPR006709">
    <property type="entry name" value="SSU_processome_Utp14"/>
</dbReference>
<accession>A0A642VAV7</accession>
<dbReference type="Proteomes" id="UP000761534">
    <property type="component" value="Unassembled WGS sequence"/>
</dbReference>
<evidence type="ECO:0000256" key="1">
    <source>
        <dbReference type="ARBA" id="ARBA00004604"/>
    </source>
</evidence>
<dbReference type="OrthoDB" id="277439at2759"/>
<dbReference type="Pfam" id="PF04615">
    <property type="entry name" value="Utp14"/>
    <property type="match status" value="1"/>
</dbReference>
<evidence type="ECO:0000256" key="3">
    <source>
        <dbReference type="ARBA" id="ARBA00023242"/>
    </source>
</evidence>
<feature type="compositionally biased region" description="Acidic residues" evidence="4">
    <location>
        <begin position="89"/>
        <end position="102"/>
    </location>
</feature>
<gene>
    <name evidence="5" type="ORF">TRICI_002789</name>
</gene>
<organism evidence="5 6">
    <name type="scientific">Trichomonascus ciferrii</name>
    <dbReference type="NCBI Taxonomy" id="44093"/>
    <lineage>
        <taxon>Eukaryota</taxon>
        <taxon>Fungi</taxon>
        <taxon>Dikarya</taxon>
        <taxon>Ascomycota</taxon>
        <taxon>Saccharomycotina</taxon>
        <taxon>Dipodascomycetes</taxon>
        <taxon>Dipodascales</taxon>
        <taxon>Trichomonascaceae</taxon>
        <taxon>Trichomonascus</taxon>
        <taxon>Trichomonascus ciferrii complex</taxon>
    </lineage>
</organism>
<dbReference type="PANTHER" id="PTHR14150:SF12">
    <property type="entry name" value="U3 SMALL NUCLEOLAR RNA-ASSOCIATED PROTEIN 14 HOMOLOG A"/>
    <property type="match status" value="1"/>
</dbReference>
<keyword evidence="3" id="KW-0539">Nucleus</keyword>
<dbReference type="AlphaFoldDB" id="A0A642VAV7"/>
<evidence type="ECO:0000256" key="2">
    <source>
        <dbReference type="ARBA" id="ARBA00022553"/>
    </source>
</evidence>
<comment type="caution">
    <text evidence="5">The sequence shown here is derived from an EMBL/GenBank/DDBJ whole genome shotgun (WGS) entry which is preliminary data.</text>
</comment>
<evidence type="ECO:0000313" key="5">
    <source>
        <dbReference type="EMBL" id="KAA8914953.1"/>
    </source>
</evidence>
<feature type="compositionally biased region" description="Basic and acidic residues" evidence="4">
    <location>
        <begin position="27"/>
        <end position="40"/>
    </location>
</feature>
<feature type="compositionally biased region" description="Basic and acidic residues" evidence="4">
    <location>
        <begin position="592"/>
        <end position="616"/>
    </location>
</feature>
<feature type="region of interest" description="Disordered" evidence="4">
    <location>
        <begin position="364"/>
        <end position="707"/>
    </location>
</feature>
<comment type="subcellular location">
    <subcellularLocation>
        <location evidence="1">Nucleus</location>
        <location evidence="1">Nucleolus</location>
    </subcellularLocation>
</comment>
<feature type="region of interest" description="Disordered" evidence="4">
    <location>
        <begin position="1"/>
        <end position="201"/>
    </location>
</feature>
<dbReference type="EMBL" id="SWFS01000189">
    <property type="protein sequence ID" value="KAA8914953.1"/>
    <property type="molecule type" value="Genomic_DNA"/>
</dbReference>
<evidence type="ECO:0008006" key="7">
    <source>
        <dbReference type="Google" id="ProtNLM"/>
    </source>
</evidence>
<feature type="compositionally biased region" description="Basic residues" evidence="4">
    <location>
        <begin position="1"/>
        <end position="12"/>
    </location>
</feature>
<dbReference type="PANTHER" id="PTHR14150">
    <property type="entry name" value="U3 SMALL NUCLEOLAR RNA-ASSOCIATED PROTEIN 14"/>
    <property type="match status" value="1"/>
</dbReference>
<feature type="compositionally biased region" description="Basic residues" evidence="4">
    <location>
        <begin position="367"/>
        <end position="382"/>
    </location>
</feature>
<feature type="compositionally biased region" description="Basic and acidic residues" evidence="4">
    <location>
        <begin position="78"/>
        <end position="88"/>
    </location>
</feature>
<evidence type="ECO:0000313" key="6">
    <source>
        <dbReference type="Proteomes" id="UP000761534"/>
    </source>
</evidence>
<dbReference type="GO" id="GO:0032040">
    <property type="term" value="C:small-subunit processome"/>
    <property type="evidence" value="ECO:0007669"/>
    <property type="project" value="InterPro"/>
</dbReference>
<keyword evidence="6" id="KW-1185">Reference proteome</keyword>
<feature type="compositionally biased region" description="Basic and acidic residues" evidence="4">
    <location>
        <begin position="404"/>
        <end position="414"/>
    </location>
</feature>
<feature type="compositionally biased region" description="Acidic residues" evidence="4">
    <location>
        <begin position="523"/>
        <end position="532"/>
    </location>
</feature>
<feature type="compositionally biased region" description="Basic and acidic residues" evidence="4">
    <location>
        <begin position="645"/>
        <end position="659"/>
    </location>
</feature>
<feature type="compositionally biased region" description="Acidic residues" evidence="4">
    <location>
        <begin position="59"/>
        <end position="77"/>
    </location>
</feature>
<protein>
    <recommendedName>
        <fullName evidence="7">U3 small nucleolar RNA-associated protein 14</fullName>
    </recommendedName>
</protein>
<feature type="compositionally biased region" description="Basic and acidic residues" evidence="4">
    <location>
        <begin position="433"/>
        <end position="458"/>
    </location>
</feature>
<keyword evidence="2" id="KW-0597">Phosphoprotein</keyword>